<dbReference type="Pfam" id="PF13338">
    <property type="entry name" value="AbiEi_4"/>
    <property type="match status" value="1"/>
</dbReference>
<proteinExistence type="predicted"/>
<dbReference type="AlphaFoldDB" id="A0A1I5GP73"/>
<gene>
    <name evidence="2" type="ORF">SAMN05216207_104921</name>
</gene>
<dbReference type="EMBL" id="FOUY01000049">
    <property type="protein sequence ID" value="SFO37874.1"/>
    <property type="molecule type" value="Genomic_DNA"/>
</dbReference>
<protein>
    <submittedName>
        <fullName evidence="2">Transcriptional regulator, predicted component of viral defense system</fullName>
    </submittedName>
</protein>
<dbReference type="Proteomes" id="UP000199614">
    <property type="component" value="Unassembled WGS sequence"/>
</dbReference>
<keyword evidence="3" id="KW-1185">Reference proteome</keyword>
<sequence length="204" mass="22592">MPLVSDAIDHERLYLVAESQAGYFSTAQALAVGMDRSTLAHHAREGGRYVRVRRGLYRLRHFPTSEHEHVMAAWLPLRQAGAVVSHESALELHGLSDVIPAAVHLSLPRAKRGQRARHGVRLHTAESPPAPSEIQQVRGLPTTTPARSIVDALQAGTQPEQIELAVRQSLQRGLLTPRRLRQATAQRSERVRRFLDDVLAGATR</sequence>
<evidence type="ECO:0000313" key="3">
    <source>
        <dbReference type="Proteomes" id="UP000199614"/>
    </source>
</evidence>
<feature type="domain" description="AbiEi antitoxin N-terminal" evidence="1">
    <location>
        <begin position="11"/>
        <end position="59"/>
    </location>
</feature>
<evidence type="ECO:0000313" key="2">
    <source>
        <dbReference type="EMBL" id="SFO37874.1"/>
    </source>
</evidence>
<evidence type="ECO:0000259" key="1">
    <source>
        <dbReference type="Pfam" id="PF13338"/>
    </source>
</evidence>
<accession>A0A1I5GP73</accession>
<dbReference type="InterPro" id="IPR025159">
    <property type="entry name" value="AbiEi_N"/>
</dbReference>
<name>A0A1I5GP73_PSUAM</name>
<reference evidence="2 3" key="1">
    <citation type="submission" date="2016-10" db="EMBL/GenBank/DDBJ databases">
        <authorList>
            <person name="de Groot N.N."/>
        </authorList>
    </citation>
    <scope>NUCLEOTIDE SEQUENCE [LARGE SCALE GENOMIC DNA]</scope>
    <source>
        <strain evidence="2 3">CGMCC 4.1877</strain>
    </source>
</reference>
<organism evidence="2 3">
    <name type="scientific">Pseudonocardia ammonioxydans</name>
    <dbReference type="NCBI Taxonomy" id="260086"/>
    <lineage>
        <taxon>Bacteria</taxon>
        <taxon>Bacillati</taxon>
        <taxon>Actinomycetota</taxon>
        <taxon>Actinomycetes</taxon>
        <taxon>Pseudonocardiales</taxon>
        <taxon>Pseudonocardiaceae</taxon>
        <taxon>Pseudonocardia</taxon>
    </lineage>
</organism>
<dbReference type="OrthoDB" id="3356078at2"/>